<accession>A0ABV8PBS2</accession>
<name>A0ABV8PBS2_9SPHI</name>
<gene>
    <name evidence="1" type="ORF">ACFOWA_09555</name>
</gene>
<dbReference type="RefSeq" id="WP_378984499.1">
    <property type="nucleotide sequence ID" value="NZ_JBHSBW010000009.1"/>
</dbReference>
<evidence type="ECO:0000313" key="2">
    <source>
        <dbReference type="Proteomes" id="UP001595789"/>
    </source>
</evidence>
<dbReference type="Proteomes" id="UP001595789">
    <property type="component" value="Unassembled WGS sequence"/>
</dbReference>
<dbReference type="EMBL" id="JBHSBW010000009">
    <property type="protein sequence ID" value="MFC4211427.1"/>
    <property type="molecule type" value="Genomic_DNA"/>
</dbReference>
<evidence type="ECO:0008006" key="3">
    <source>
        <dbReference type="Google" id="ProtNLM"/>
    </source>
</evidence>
<keyword evidence="2" id="KW-1185">Reference proteome</keyword>
<reference evidence="2" key="1">
    <citation type="journal article" date="2019" name="Int. J. Syst. Evol. Microbiol.">
        <title>The Global Catalogue of Microorganisms (GCM) 10K type strain sequencing project: providing services to taxonomists for standard genome sequencing and annotation.</title>
        <authorList>
            <consortium name="The Broad Institute Genomics Platform"/>
            <consortium name="The Broad Institute Genome Sequencing Center for Infectious Disease"/>
            <person name="Wu L."/>
            <person name="Ma J."/>
        </authorList>
    </citation>
    <scope>NUCLEOTIDE SEQUENCE [LARGE SCALE GENOMIC DNA]</scope>
    <source>
        <strain evidence="2">CCM 8691</strain>
    </source>
</reference>
<organism evidence="1 2">
    <name type="scientific">Pedobacter lithocola</name>
    <dbReference type="NCBI Taxonomy" id="1908239"/>
    <lineage>
        <taxon>Bacteria</taxon>
        <taxon>Pseudomonadati</taxon>
        <taxon>Bacteroidota</taxon>
        <taxon>Sphingobacteriia</taxon>
        <taxon>Sphingobacteriales</taxon>
        <taxon>Sphingobacteriaceae</taxon>
        <taxon>Pedobacter</taxon>
    </lineage>
</organism>
<comment type="caution">
    <text evidence="1">The sequence shown here is derived from an EMBL/GenBank/DDBJ whole genome shotgun (WGS) entry which is preliminary data.</text>
</comment>
<proteinExistence type="predicted"/>
<protein>
    <recommendedName>
        <fullName evidence="3">Lipoprotein</fullName>
    </recommendedName>
</protein>
<sequence>MKGIVLFIGVIGLCAATLFYCNTEKNSKLVVSKPSPTQTNSPTNLIKPTIKIIKLKDVPSFSSDEVNQGLAEYINLKYKYLEALKTKDTSALKSLSNKYLKWVKGANIWSEKLKPYEIQKYADYVLKLNKEWTFIAQEAIK</sequence>
<evidence type="ECO:0000313" key="1">
    <source>
        <dbReference type="EMBL" id="MFC4211427.1"/>
    </source>
</evidence>